<dbReference type="AlphaFoldDB" id="A0A485KQB3"/>
<organism evidence="3 4">
    <name type="scientific">Aphanomyces stellatus</name>
    <dbReference type="NCBI Taxonomy" id="120398"/>
    <lineage>
        <taxon>Eukaryota</taxon>
        <taxon>Sar</taxon>
        <taxon>Stramenopiles</taxon>
        <taxon>Oomycota</taxon>
        <taxon>Saprolegniomycetes</taxon>
        <taxon>Saprolegniales</taxon>
        <taxon>Verrucalvaceae</taxon>
        <taxon>Aphanomyces</taxon>
    </lineage>
</organism>
<dbReference type="OrthoDB" id="75352at2759"/>
<dbReference type="Proteomes" id="UP000332933">
    <property type="component" value="Unassembled WGS sequence"/>
</dbReference>
<dbReference type="EMBL" id="VJMH01005206">
    <property type="protein sequence ID" value="KAF0698977.1"/>
    <property type="molecule type" value="Genomic_DNA"/>
</dbReference>
<evidence type="ECO:0000313" key="3">
    <source>
        <dbReference type="EMBL" id="VFT87302.1"/>
    </source>
</evidence>
<keyword evidence="4" id="KW-1185">Reference proteome</keyword>
<reference evidence="2" key="2">
    <citation type="submission" date="2019-06" db="EMBL/GenBank/DDBJ databases">
        <title>Genomics analysis of Aphanomyces spp. identifies a new class of oomycete effector associated with host adaptation.</title>
        <authorList>
            <person name="Gaulin E."/>
        </authorList>
    </citation>
    <scope>NUCLEOTIDE SEQUENCE</scope>
    <source>
        <strain evidence="2">CBS 578.67</strain>
    </source>
</reference>
<sequence>MSKQQHRAAAADDDDEAVVFNPNAYSVVSAWISKSAITEEDEALPKHKKPLYSQSKPQTDEDKFLASKLLKKKRDDTTQKAAVEADDDEDETFRSKGTQAKKQKTLSVQEQLLQSLRMQQERRNQKNQKKKNKSKGSKK</sequence>
<dbReference type="EMBL" id="CAADRA010005227">
    <property type="protein sequence ID" value="VFT87302.1"/>
    <property type="molecule type" value="Genomic_DNA"/>
</dbReference>
<evidence type="ECO:0000313" key="4">
    <source>
        <dbReference type="Proteomes" id="UP000332933"/>
    </source>
</evidence>
<proteinExistence type="predicted"/>
<feature type="compositionally biased region" description="Polar residues" evidence="1">
    <location>
        <begin position="105"/>
        <end position="118"/>
    </location>
</feature>
<reference evidence="3 4" key="1">
    <citation type="submission" date="2019-03" db="EMBL/GenBank/DDBJ databases">
        <authorList>
            <person name="Gaulin E."/>
            <person name="Dumas B."/>
        </authorList>
    </citation>
    <scope>NUCLEOTIDE SEQUENCE [LARGE SCALE GENOMIC DNA]</scope>
    <source>
        <strain evidence="3">CBS 568.67</strain>
    </source>
</reference>
<accession>A0A485KQB3</accession>
<evidence type="ECO:0000256" key="1">
    <source>
        <dbReference type="SAM" id="MobiDB-lite"/>
    </source>
</evidence>
<feature type="compositionally biased region" description="Basic residues" evidence="1">
    <location>
        <begin position="125"/>
        <end position="139"/>
    </location>
</feature>
<gene>
    <name evidence="3" type="primary">Aste57867_10428</name>
    <name evidence="2" type="ORF">As57867_010388</name>
    <name evidence="3" type="ORF">ASTE57867_10428</name>
</gene>
<protein>
    <submittedName>
        <fullName evidence="3">Aste57867_10428 protein</fullName>
    </submittedName>
</protein>
<name>A0A485KQB3_9STRA</name>
<feature type="region of interest" description="Disordered" evidence="1">
    <location>
        <begin position="38"/>
        <end position="139"/>
    </location>
</feature>
<evidence type="ECO:0000313" key="2">
    <source>
        <dbReference type="EMBL" id="KAF0698977.1"/>
    </source>
</evidence>